<dbReference type="Proteomes" id="UP001189429">
    <property type="component" value="Unassembled WGS sequence"/>
</dbReference>
<reference evidence="2" key="1">
    <citation type="submission" date="2023-10" db="EMBL/GenBank/DDBJ databases">
        <authorList>
            <person name="Chen Y."/>
            <person name="Shah S."/>
            <person name="Dougan E. K."/>
            <person name="Thang M."/>
            <person name="Chan C."/>
        </authorList>
    </citation>
    <scope>NUCLEOTIDE SEQUENCE [LARGE SCALE GENOMIC DNA]</scope>
</reference>
<feature type="region of interest" description="Disordered" evidence="1">
    <location>
        <begin position="1"/>
        <end position="22"/>
    </location>
</feature>
<protein>
    <submittedName>
        <fullName evidence="2">Uncharacterized protein</fullName>
    </submittedName>
</protein>
<sequence>MWTAASAAPAGAALTPASRKQRTIGPATMHRVHEPLAEEWGPSLALVFTRPGGRIDACAEHGLALRIEDGAPRARRIRRKLRQRRQRLRANKAQPTTANIQAGRSSAPEEEEEEEEEERQEDLLRNTAPITAASRPPRSPSRARSSPCSVHAAAARPAGGRSS</sequence>
<gene>
    <name evidence="2" type="ORF">PCOR1329_LOCUS63554</name>
</gene>
<organism evidence="2 3">
    <name type="scientific">Prorocentrum cordatum</name>
    <dbReference type="NCBI Taxonomy" id="2364126"/>
    <lineage>
        <taxon>Eukaryota</taxon>
        <taxon>Sar</taxon>
        <taxon>Alveolata</taxon>
        <taxon>Dinophyceae</taxon>
        <taxon>Prorocentrales</taxon>
        <taxon>Prorocentraceae</taxon>
        <taxon>Prorocentrum</taxon>
    </lineage>
</organism>
<evidence type="ECO:0000313" key="2">
    <source>
        <dbReference type="EMBL" id="CAK0880402.1"/>
    </source>
</evidence>
<feature type="compositionally biased region" description="Low complexity" evidence="1">
    <location>
        <begin position="1"/>
        <end position="18"/>
    </location>
</feature>
<comment type="caution">
    <text evidence="2">The sequence shown here is derived from an EMBL/GenBank/DDBJ whole genome shotgun (WGS) entry which is preliminary data.</text>
</comment>
<evidence type="ECO:0000256" key="1">
    <source>
        <dbReference type="SAM" id="MobiDB-lite"/>
    </source>
</evidence>
<accession>A0ABN9W2X8</accession>
<name>A0ABN9W2X8_9DINO</name>
<feature type="compositionally biased region" description="Polar residues" evidence="1">
    <location>
        <begin position="93"/>
        <end position="104"/>
    </location>
</feature>
<feature type="region of interest" description="Disordered" evidence="1">
    <location>
        <begin position="81"/>
        <end position="163"/>
    </location>
</feature>
<evidence type="ECO:0000313" key="3">
    <source>
        <dbReference type="Proteomes" id="UP001189429"/>
    </source>
</evidence>
<feature type="compositionally biased region" description="Acidic residues" evidence="1">
    <location>
        <begin position="108"/>
        <end position="120"/>
    </location>
</feature>
<dbReference type="EMBL" id="CAUYUJ010018067">
    <property type="protein sequence ID" value="CAK0880402.1"/>
    <property type="molecule type" value="Genomic_DNA"/>
</dbReference>
<feature type="compositionally biased region" description="Low complexity" evidence="1">
    <location>
        <begin position="132"/>
        <end position="163"/>
    </location>
</feature>
<keyword evidence="3" id="KW-1185">Reference proteome</keyword>
<feature type="compositionally biased region" description="Basic residues" evidence="1">
    <location>
        <begin position="81"/>
        <end position="90"/>
    </location>
</feature>
<proteinExistence type="predicted"/>